<proteinExistence type="inferred from homology"/>
<keyword evidence="5" id="KW-1185">Reference proteome</keyword>
<protein>
    <submittedName>
        <fullName evidence="4">Acetyl esterase/lipase</fullName>
    </submittedName>
</protein>
<dbReference type="PANTHER" id="PTHR48081:SF30">
    <property type="entry name" value="ACETYL-HYDROLASE LIPR-RELATED"/>
    <property type="match status" value="1"/>
</dbReference>
<dbReference type="InterPro" id="IPR029058">
    <property type="entry name" value="AB_hydrolase_fold"/>
</dbReference>
<gene>
    <name evidence="4" type="ORF">SAMN04515675_0603</name>
</gene>
<evidence type="ECO:0000313" key="4">
    <source>
        <dbReference type="EMBL" id="SED29613.1"/>
    </source>
</evidence>
<accession>A0A1H4ZHR8</accession>
<evidence type="ECO:0000256" key="1">
    <source>
        <dbReference type="ARBA" id="ARBA00010515"/>
    </source>
</evidence>
<keyword evidence="2" id="KW-0378">Hydrolase</keyword>
<comment type="similarity">
    <text evidence="1">Belongs to the 'GDXG' lipolytic enzyme family.</text>
</comment>
<dbReference type="PANTHER" id="PTHR48081">
    <property type="entry name" value="AB HYDROLASE SUPERFAMILY PROTEIN C4A8.06C"/>
    <property type="match status" value="1"/>
</dbReference>
<reference evidence="4 5" key="1">
    <citation type="submission" date="2016-10" db="EMBL/GenBank/DDBJ databases">
        <authorList>
            <person name="Varghese N."/>
            <person name="Submissions S."/>
        </authorList>
    </citation>
    <scope>NUCLEOTIDE SEQUENCE [LARGE SCALE GENOMIC DNA]</scope>
    <source>
        <strain evidence="4 5">BS2773</strain>
    </source>
</reference>
<evidence type="ECO:0000313" key="5">
    <source>
        <dbReference type="Proteomes" id="UP000182179"/>
    </source>
</evidence>
<dbReference type="Pfam" id="PF07859">
    <property type="entry name" value="Abhydrolase_3"/>
    <property type="match status" value="1"/>
</dbReference>
<comment type="caution">
    <text evidence="4">The sequence shown here is derived from an EMBL/GenBank/DDBJ whole genome shotgun (WGS) entry which is preliminary data.</text>
</comment>
<dbReference type="Proteomes" id="UP000182179">
    <property type="component" value="Unassembled WGS sequence"/>
</dbReference>
<sequence>MNDGVKIDPRTIPVPQSISPEAQATLKRLVGEDGVPLNALHTLPAPEDHDGWRHLQATVAQHYATVTAGQAASLRASLQTITVENATVHVATPSTDTGFAYIDLHGGALVFGGGENSRVAAGRQADLHDMVCYGVDYRMPPDHPYPAALDDCMATYRHVLKRHAPEHIVIGGRSAGGNLAAAMVLRARDEGLPLPAALVLLSPEVDLTESGDSFQVNRTVDVVLPNPLMSTNLLYARGADLSHPYLSPLFGDFAPGFPPTFLQSGTRDLFLSNTVRMHRALRQARIAAVLHVFEAMPHGGFMGTPEDLELAAEVALFVREHLRRG</sequence>
<dbReference type="SUPFAM" id="SSF53474">
    <property type="entry name" value="alpha/beta-Hydrolases"/>
    <property type="match status" value="1"/>
</dbReference>
<organism evidence="4 5">
    <name type="scientific">Pseudomonas costantinii</name>
    <dbReference type="NCBI Taxonomy" id="168469"/>
    <lineage>
        <taxon>Bacteria</taxon>
        <taxon>Pseudomonadati</taxon>
        <taxon>Pseudomonadota</taxon>
        <taxon>Gammaproteobacteria</taxon>
        <taxon>Pseudomonadales</taxon>
        <taxon>Pseudomonadaceae</taxon>
        <taxon>Pseudomonas</taxon>
    </lineage>
</organism>
<dbReference type="RefSeq" id="WP_074851509.1">
    <property type="nucleotide sequence ID" value="NZ_FNTS01000002.1"/>
</dbReference>
<dbReference type="InterPro" id="IPR050300">
    <property type="entry name" value="GDXG_lipolytic_enzyme"/>
</dbReference>
<feature type="domain" description="Alpha/beta hydrolase fold-3" evidence="3">
    <location>
        <begin position="103"/>
        <end position="299"/>
    </location>
</feature>
<dbReference type="EMBL" id="FNTS01000002">
    <property type="protein sequence ID" value="SED29613.1"/>
    <property type="molecule type" value="Genomic_DNA"/>
</dbReference>
<dbReference type="InterPro" id="IPR013094">
    <property type="entry name" value="AB_hydrolase_3"/>
</dbReference>
<dbReference type="Gene3D" id="3.40.50.1820">
    <property type="entry name" value="alpha/beta hydrolase"/>
    <property type="match status" value="1"/>
</dbReference>
<evidence type="ECO:0000256" key="2">
    <source>
        <dbReference type="ARBA" id="ARBA00022801"/>
    </source>
</evidence>
<name>A0A1H4ZHR8_9PSED</name>
<evidence type="ECO:0000259" key="3">
    <source>
        <dbReference type="Pfam" id="PF07859"/>
    </source>
</evidence>